<dbReference type="Proteomes" id="UP000057043">
    <property type="component" value="Unassembled WGS sequence"/>
</dbReference>
<sequence length="124" mass="13433">MMRKIGFGIFDNTYPGTETATVRSNYPGFIDLIVKDSRMGFVAPMVAGKMTSDANPAAADYQLENPLQVGAMTTASLSGTDQTIYTLDSPGNEQPAISFDQQVTYNDYAASYYMIVTFTGTVVL</sequence>
<evidence type="ECO:0000313" key="2">
    <source>
        <dbReference type="Proteomes" id="UP000057043"/>
    </source>
</evidence>
<dbReference type="AlphaFoldDB" id="A0A101FRP1"/>
<gene>
    <name evidence="1" type="ORF">XD72_2401</name>
</gene>
<reference evidence="1 2" key="1">
    <citation type="journal article" date="2015" name="MBio">
        <title>Genome-Resolved Metagenomic Analysis Reveals Roles for Candidate Phyla and Other Microbial Community Members in Biogeochemical Transformations in Oil Reservoirs.</title>
        <authorList>
            <person name="Hu P."/>
            <person name="Tom L."/>
            <person name="Singh A."/>
            <person name="Thomas B.C."/>
            <person name="Baker B.J."/>
            <person name="Piceno Y.M."/>
            <person name="Andersen G.L."/>
            <person name="Banfield J.F."/>
        </authorList>
    </citation>
    <scope>NUCLEOTIDE SEQUENCE [LARGE SCALE GENOMIC DNA]</scope>
    <source>
        <strain evidence="1">57_489</strain>
    </source>
</reference>
<organism evidence="1 2">
    <name type="scientific">Methanothrix harundinacea</name>
    <dbReference type="NCBI Taxonomy" id="301375"/>
    <lineage>
        <taxon>Archaea</taxon>
        <taxon>Methanobacteriati</taxon>
        <taxon>Methanobacteriota</taxon>
        <taxon>Stenosarchaea group</taxon>
        <taxon>Methanomicrobia</taxon>
        <taxon>Methanotrichales</taxon>
        <taxon>Methanotrichaceae</taxon>
        <taxon>Methanothrix</taxon>
    </lineage>
</organism>
<proteinExistence type="predicted"/>
<accession>A0A101FRP1</accession>
<comment type="caution">
    <text evidence="1">The sequence shown here is derived from an EMBL/GenBank/DDBJ whole genome shotgun (WGS) entry which is preliminary data.</text>
</comment>
<evidence type="ECO:0000313" key="1">
    <source>
        <dbReference type="EMBL" id="KUK43221.1"/>
    </source>
</evidence>
<name>A0A101FRP1_9EURY</name>
<dbReference type="PATRIC" id="fig|301375.7.peg.2569"/>
<protein>
    <submittedName>
        <fullName evidence="1">Uncharacterized protein</fullName>
    </submittedName>
</protein>
<dbReference type="EMBL" id="LGFT01000106">
    <property type="protein sequence ID" value="KUK43221.1"/>
    <property type="molecule type" value="Genomic_DNA"/>
</dbReference>